<dbReference type="Pfam" id="PF00860">
    <property type="entry name" value="Xan_ur_permease"/>
    <property type="match status" value="1"/>
</dbReference>
<feature type="transmembrane region" description="Helical" evidence="7">
    <location>
        <begin position="347"/>
        <end position="369"/>
    </location>
</feature>
<feature type="transmembrane region" description="Helical" evidence="7">
    <location>
        <begin position="39"/>
        <end position="58"/>
    </location>
</feature>
<keyword evidence="5 7" id="KW-1133">Transmembrane helix</keyword>
<evidence type="ECO:0000256" key="3">
    <source>
        <dbReference type="ARBA" id="ARBA00022448"/>
    </source>
</evidence>
<comment type="subcellular location">
    <subcellularLocation>
        <location evidence="1">Membrane</location>
        <topology evidence="1">Multi-pass membrane protein</topology>
    </subcellularLocation>
</comment>
<evidence type="ECO:0000256" key="7">
    <source>
        <dbReference type="SAM" id="Phobius"/>
    </source>
</evidence>
<dbReference type="PANTHER" id="PTHR42810:SF2">
    <property type="entry name" value="PURINE PERMEASE C1399.01C-RELATED"/>
    <property type="match status" value="1"/>
</dbReference>
<evidence type="ECO:0000256" key="6">
    <source>
        <dbReference type="ARBA" id="ARBA00023136"/>
    </source>
</evidence>
<feature type="transmembrane region" description="Helical" evidence="7">
    <location>
        <begin position="197"/>
        <end position="214"/>
    </location>
</feature>
<dbReference type="EMBL" id="JACRSR010000005">
    <property type="protein sequence ID" value="MBC8532177.1"/>
    <property type="molecule type" value="Genomic_DNA"/>
</dbReference>
<dbReference type="InterPro" id="IPR006042">
    <property type="entry name" value="Xan_ur_permease"/>
</dbReference>
<feature type="transmembrane region" description="Helical" evidence="7">
    <location>
        <begin position="234"/>
        <end position="254"/>
    </location>
</feature>
<evidence type="ECO:0000256" key="5">
    <source>
        <dbReference type="ARBA" id="ARBA00022989"/>
    </source>
</evidence>
<evidence type="ECO:0000256" key="2">
    <source>
        <dbReference type="ARBA" id="ARBA00008821"/>
    </source>
</evidence>
<dbReference type="RefSeq" id="WP_249317293.1">
    <property type="nucleotide sequence ID" value="NZ_JACRSR010000005.1"/>
</dbReference>
<proteinExistence type="inferred from homology"/>
<comment type="caution">
    <text evidence="8">The sequence shown here is derived from an EMBL/GenBank/DDBJ whole genome shotgun (WGS) entry which is preliminary data.</text>
</comment>
<name>A0A926D674_9FIRM</name>
<dbReference type="GO" id="GO:0042907">
    <property type="term" value="F:xanthine transmembrane transporter activity"/>
    <property type="evidence" value="ECO:0007669"/>
    <property type="project" value="TreeGrafter"/>
</dbReference>
<dbReference type="PANTHER" id="PTHR42810">
    <property type="entry name" value="PURINE PERMEASE C1399.01C-RELATED"/>
    <property type="match status" value="1"/>
</dbReference>
<gene>
    <name evidence="8" type="ORF">H8696_10010</name>
</gene>
<feature type="transmembrane region" description="Helical" evidence="7">
    <location>
        <begin position="104"/>
        <end position="125"/>
    </location>
</feature>
<evidence type="ECO:0000313" key="8">
    <source>
        <dbReference type="EMBL" id="MBC8532177.1"/>
    </source>
</evidence>
<dbReference type="GO" id="GO:0005886">
    <property type="term" value="C:plasma membrane"/>
    <property type="evidence" value="ECO:0007669"/>
    <property type="project" value="TreeGrafter"/>
</dbReference>
<keyword evidence="6 7" id="KW-0472">Membrane</keyword>
<feature type="transmembrane region" description="Helical" evidence="7">
    <location>
        <begin position="12"/>
        <end position="33"/>
    </location>
</feature>
<evidence type="ECO:0000256" key="4">
    <source>
        <dbReference type="ARBA" id="ARBA00022692"/>
    </source>
</evidence>
<organism evidence="8 9">
    <name type="scientific">Gehongia tenuis</name>
    <dbReference type="NCBI Taxonomy" id="2763655"/>
    <lineage>
        <taxon>Bacteria</taxon>
        <taxon>Bacillati</taxon>
        <taxon>Bacillota</taxon>
        <taxon>Clostridia</taxon>
        <taxon>Christensenellales</taxon>
        <taxon>Christensenellaceae</taxon>
        <taxon>Gehongia</taxon>
    </lineage>
</organism>
<keyword evidence="3" id="KW-0813">Transport</keyword>
<evidence type="ECO:0000256" key="1">
    <source>
        <dbReference type="ARBA" id="ARBA00004141"/>
    </source>
</evidence>
<feature type="transmembrane region" description="Helical" evidence="7">
    <location>
        <begin position="137"/>
        <end position="159"/>
    </location>
</feature>
<dbReference type="Proteomes" id="UP000623172">
    <property type="component" value="Unassembled WGS sequence"/>
</dbReference>
<keyword evidence="4 7" id="KW-0812">Transmembrane</keyword>
<protein>
    <submittedName>
        <fullName evidence="8">Purine/pyrimidine permease</fullName>
    </submittedName>
</protein>
<feature type="transmembrane region" description="Helical" evidence="7">
    <location>
        <begin position="323"/>
        <end position="341"/>
    </location>
</feature>
<sequence>MTETQKLDRKGWGRVLLLGVQHVFAMFGATVLVPALTGMNTLVALFCAGVGTLLFHFVTKRKVPVYLGSSFAFIAVIQTVAWHYSGLPGSFDSAQTAAAAYQAALPYATGGVIVAGAVYLVLALLVKLFGVNRVKSFFPPVVTGPMIIVIGLTLAPTAIANIIGDGGAGMGARWIVALAVLLTMIIVSVFCKGFFKLVPILFSIIVGYVVALLFNMVDTTPIREASFLALPPFFLPKFDGFAILTIAPMAIVTFMEHMGDITTNGAVVGKDFMEDPGLHRTLLGDGLATMVAGFLGGPANTTYGENTGVLAVTKNYDPRTLRVAAVFAILMSVFGKLGGFLQSIPAVVMGGVSMILFGMIASVGMRTLAEADLDFAKSRNLIIISLMLVIGLGGAFVNITANVQLSGIALSALVGIVLNKVLPDNI</sequence>
<reference evidence="8" key="1">
    <citation type="submission" date="2020-08" db="EMBL/GenBank/DDBJ databases">
        <title>Genome public.</title>
        <authorList>
            <person name="Liu C."/>
            <person name="Sun Q."/>
        </authorList>
    </citation>
    <scope>NUCLEOTIDE SEQUENCE</scope>
    <source>
        <strain evidence="8">NSJ-53</strain>
    </source>
</reference>
<feature type="transmembrane region" description="Helical" evidence="7">
    <location>
        <begin position="381"/>
        <end position="399"/>
    </location>
</feature>
<feature type="transmembrane region" description="Helical" evidence="7">
    <location>
        <begin position="171"/>
        <end position="190"/>
    </location>
</feature>
<evidence type="ECO:0000313" key="9">
    <source>
        <dbReference type="Proteomes" id="UP000623172"/>
    </source>
</evidence>
<keyword evidence="9" id="KW-1185">Reference proteome</keyword>
<feature type="transmembrane region" description="Helical" evidence="7">
    <location>
        <begin position="65"/>
        <end position="84"/>
    </location>
</feature>
<dbReference type="NCBIfam" id="NF037981">
    <property type="entry name" value="NCS2_1"/>
    <property type="match status" value="1"/>
</dbReference>
<comment type="similarity">
    <text evidence="2">Belongs to the nucleobase:cation symporter-2 (NCS2) (TC 2.A.40) family.</text>
</comment>
<dbReference type="NCBIfam" id="TIGR00801">
    <property type="entry name" value="ncs2"/>
    <property type="match status" value="1"/>
</dbReference>
<accession>A0A926D674</accession>
<dbReference type="InterPro" id="IPR006043">
    <property type="entry name" value="NCS2"/>
</dbReference>
<dbReference type="AlphaFoldDB" id="A0A926D674"/>